<dbReference type="Proteomes" id="UP000260351">
    <property type="component" value="Unassembled WGS sequence"/>
</dbReference>
<comment type="caution">
    <text evidence="4">The sequence shown here is derived from an EMBL/GenBank/DDBJ whole genome shotgun (WGS) entry which is preliminary data.</text>
</comment>
<evidence type="ECO:0000259" key="3">
    <source>
        <dbReference type="PROSITE" id="PS50887"/>
    </source>
</evidence>
<dbReference type="OrthoDB" id="9812260at2"/>
<dbReference type="SUPFAM" id="SSF55073">
    <property type="entry name" value="Nucleotide cyclase"/>
    <property type="match status" value="1"/>
</dbReference>
<dbReference type="InterPro" id="IPR029787">
    <property type="entry name" value="Nucleotide_cyclase"/>
</dbReference>
<keyword evidence="5" id="KW-1185">Reference proteome</keyword>
<dbReference type="SUPFAM" id="SSF52172">
    <property type="entry name" value="CheY-like"/>
    <property type="match status" value="1"/>
</dbReference>
<dbReference type="PANTHER" id="PTHR43228:SF1">
    <property type="entry name" value="TWO-COMPONENT RESPONSE REGULATOR ARR22"/>
    <property type="match status" value="1"/>
</dbReference>
<reference evidence="4 5" key="1">
    <citation type="submission" date="2018-08" db="EMBL/GenBank/DDBJ databases">
        <title>Wenzhouxiangella salilacus sp. nov., a novel bacterium isolated from a saline lake in Xinjiang Province, China.</title>
        <authorList>
            <person name="Han S."/>
        </authorList>
    </citation>
    <scope>NUCLEOTIDE SEQUENCE [LARGE SCALE GENOMIC DNA]</scope>
    <source>
        <strain evidence="4 5">XDB06</strain>
    </source>
</reference>
<accession>A0A3E1KCY2</accession>
<dbReference type="Pfam" id="PF00072">
    <property type="entry name" value="Response_reg"/>
    <property type="match status" value="1"/>
</dbReference>
<evidence type="ECO:0000259" key="2">
    <source>
        <dbReference type="PROSITE" id="PS50110"/>
    </source>
</evidence>
<gene>
    <name evidence="4" type="ORF">DZC52_00885</name>
</gene>
<protein>
    <submittedName>
        <fullName evidence="4">Response regulator</fullName>
    </submittedName>
</protein>
<dbReference type="InterPro" id="IPR000160">
    <property type="entry name" value="GGDEF_dom"/>
</dbReference>
<dbReference type="NCBIfam" id="TIGR00254">
    <property type="entry name" value="GGDEF"/>
    <property type="match status" value="1"/>
</dbReference>
<feature type="modified residue" description="4-aspartylphosphate" evidence="1">
    <location>
        <position position="62"/>
    </location>
</feature>
<evidence type="ECO:0000313" key="5">
    <source>
        <dbReference type="Proteomes" id="UP000260351"/>
    </source>
</evidence>
<dbReference type="InterPro" id="IPR043128">
    <property type="entry name" value="Rev_trsase/Diguanyl_cyclase"/>
</dbReference>
<dbReference type="Pfam" id="PF00990">
    <property type="entry name" value="GGDEF"/>
    <property type="match status" value="1"/>
</dbReference>
<dbReference type="GO" id="GO:0000160">
    <property type="term" value="P:phosphorelay signal transduction system"/>
    <property type="evidence" value="ECO:0007669"/>
    <property type="project" value="InterPro"/>
</dbReference>
<evidence type="ECO:0000256" key="1">
    <source>
        <dbReference type="PROSITE-ProRule" id="PRU00169"/>
    </source>
</evidence>
<sequence>MLQAIDNSNRHRRVLFVDDSRLMRYAGSKFLHGHCEVVLAENGRDAWRILTHDDQIDLVFTDLMMPIMDGHELIRRIRQSSDQRIRQLPVLVVTGDDESSARELAISEGASDFIAKPFSPDDLRHALAAGNRAKAERVPRIHGLPSQLAPRPATPNPFQQPEEPANYCRRLQQTISFHQRQQLDLSLLHVQFQGYWQLNNRFGRHWADAVMRNLDRILVDVLRDEDSVHRTADDLFSVILMATGREGARILTRRLRQRLVGTRMRFSSMEVPIDVRFAVQFPDLNQEDDPEILLDEALRLVHWRTSHDNAAPLKPVDG</sequence>
<feature type="domain" description="GGDEF" evidence="3">
    <location>
        <begin position="183"/>
        <end position="316"/>
    </location>
</feature>
<dbReference type="PROSITE" id="PS50887">
    <property type="entry name" value="GGDEF"/>
    <property type="match status" value="1"/>
</dbReference>
<dbReference type="AlphaFoldDB" id="A0A3E1KCY2"/>
<evidence type="ECO:0000313" key="4">
    <source>
        <dbReference type="EMBL" id="RFF32709.1"/>
    </source>
</evidence>
<name>A0A3E1KCY2_9GAMM</name>
<dbReference type="Gene3D" id="3.40.50.2300">
    <property type="match status" value="1"/>
</dbReference>
<dbReference type="EMBL" id="QUZK01000004">
    <property type="protein sequence ID" value="RFF32709.1"/>
    <property type="molecule type" value="Genomic_DNA"/>
</dbReference>
<feature type="domain" description="Response regulatory" evidence="2">
    <location>
        <begin position="13"/>
        <end position="131"/>
    </location>
</feature>
<dbReference type="SMART" id="SM00448">
    <property type="entry name" value="REC"/>
    <property type="match status" value="1"/>
</dbReference>
<dbReference type="InterPro" id="IPR052048">
    <property type="entry name" value="ST_Response_Regulator"/>
</dbReference>
<dbReference type="PROSITE" id="PS50110">
    <property type="entry name" value="RESPONSE_REGULATORY"/>
    <property type="match status" value="1"/>
</dbReference>
<dbReference type="InterPro" id="IPR011006">
    <property type="entry name" value="CheY-like_superfamily"/>
</dbReference>
<dbReference type="PANTHER" id="PTHR43228">
    <property type="entry name" value="TWO-COMPONENT RESPONSE REGULATOR"/>
    <property type="match status" value="1"/>
</dbReference>
<organism evidence="4 5">
    <name type="scientific">Wenzhouxiangella sediminis</name>
    <dbReference type="NCBI Taxonomy" id="1792836"/>
    <lineage>
        <taxon>Bacteria</taxon>
        <taxon>Pseudomonadati</taxon>
        <taxon>Pseudomonadota</taxon>
        <taxon>Gammaproteobacteria</taxon>
        <taxon>Chromatiales</taxon>
        <taxon>Wenzhouxiangellaceae</taxon>
        <taxon>Wenzhouxiangella</taxon>
    </lineage>
</organism>
<proteinExistence type="predicted"/>
<keyword evidence="1" id="KW-0597">Phosphoprotein</keyword>
<dbReference type="CDD" id="cd17546">
    <property type="entry name" value="REC_hyHK_CKI1_RcsC-like"/>
    <property type="match status" value="1"/>
</dbReference>
<dbReference type="Gene3D" id="3.30.70.270">
    <property type="match status" value="1"/>
</dbReference>
<dbReference type="InterPro" id="IPR001789">
    <property type="entry name" value="Sig_transdc_resp-reg_receiver"/>
</dbReference>
<dbReference type="RefSeq" id="WP_116649238.1">
    <property type="nucleotide sequence ID" value="NZ_QUZK01000004.1"/>
</dbReference>